<dbReference type="Proteomes" id="UP000188181">
    <property type="component" value="Chromosome"/>
</dbReference>
<dbReference type="KEGG" id="pbas:SMSP2_00836"/>
<evidence type="ECO:0000313" key="6">
    <source>
        <dbReference type="Proteomes" id="UP000188181"/>
    </source>
</evidence>
<dbReference type="AlphaFoldDB" id="A0A1Q2MCV1"/>
<accession>A0A1Q2MCV1</accession>
<evidence type="ECO:0000313" key="5">
    <source>
        <dbReference type="EMBL" id="AQQ70484.1"/>
    </source>
</evidence>
<dbReference type="InterPro" id="IPR013783">
    <property type="entry name" value="Ig-like_fold"/>
</dbReference>
<keyword evidence="6" id="KW-1185">Reference proteome</keyword>
<protein>
    <submittedName>
        <fullName evidence="5">Laminin G domain protein</fullName>
    </submittedName>
</protein>
<dbReference type="InterPro" id="IPR013320">
    <property type="entry name" value="ConA-like_dom_sf"/>
</dbReference>
<feature type="chain" id="PRO_5012388266" evidence="3">
    <location>
        <begin position="23"/>
        <end position="736"/>
    </location>
</feature>
<dbReference type="RefSeq" id="WP_186804849.1">
    <property type="nucleotide sequence ID" value="NZ_CP019646.1"/>
</dbReference>
<evidence type="ECO:0000256" key="3">
    <source>
        <dbReference type="SAM" id="SignalP"/>
    </source>
</evidence>
<dbReference type="EMBL" id="CP019646">
    <property type="protein sequence ID" value="AQQ70484.1"/>
    <property type="molecule type" value="Genomic_DNA"/>
</dbReference>
<dbReference type="InterPro" id="IPR006558">
    <property type="entry name" value="LamG-like"/>
</dbReference>
<sequence precursor="true">MKKLSIFCLVSFALALCGSAFAGTLAFWEFNEQMPGTPTVMGQRIVDSSGNGRDLYVALGTEGETTFVEPNPHYGDGSSMGFTADANRLFFEPGYDFGDGGPVSGSQINFGVWDSFTMETLIRFPTRNDDGDLYCAPLGVIDPETGTQIWWRVRNTNNLQFLVKDDVGVQSAFNVAPGSTAPGGETVPNLYDGNWHHWAVVRDTSTSEYHMYVDYILVASITDSTGTVTLSVPWGIGGWGPGYDTRNFVGSMDFLKISDEALAPEGFIQPTPYAAEPTPANGSYDLPTASVELSWNAASGDGVTVASQTVTVASDADMSGVIASETVAGNSVSVSGLEASRTYYWQVETEGSVDGEAFSSMSDVWSFATVEAVTPLAAYWQFDGGSPGSDILPGDQLADTSGNNRDLLVILEDEPEIGGAVFGNPDAYYGSLASFEGFSDNQLTVTESKIAVPENESLTIESVVKFSVNESSLNAILATVMSEENNYWYGVGQSQYWFRTEADGTLRFWVQDVSGNSNSVRGSANIYDGQWHHVAAVRDAAAGKIRLYLDYALEAEVDDVTGDINPNGSTTVAGIEGYTSRNFEGNIDFVKVSRTALGPAEFEQPVAVPSNPDPVDMAIDVPTSYTYSWTPIPEASISSETLIISEDPYMRDPVAQIEASGSSALVADLKFNTTYYWQVETAGSDSGGSFTRLGPVWTLTTPSCTVDVYHGDLSKDCVVNFNDLAILAGNWLMSGL</sequence>
<dbReference type="SMART" id="SM00560">
    <property type="entry name" value="LamGL"/>
    <property type="match status" value="1"/>
</dbReference>
<reference evidence="6" key="1">
    <citation type="submission" date="2017-02" db="EMBL/GenBank/DDBJ databases">
        <title>Comparative genomics and description of representatives of a novel lineage of planctomycetes thriving in anoxic sediments.</title>
        <authorList>
            <person name="Spring S."/>
            <person name="Bunk B."/>
            <person name="Sproer C."/>
        </authorList>
    </citation>
    <scope>NUCLEOTIDE SEQUENCE [LARGE SCALE GENOMIC DNA]</scope>
    <source>
        <strain evidence="6">SM-Chi-D1</strain>
    </source>
</reference>
<proteinExistence type="predicted"/>
<dbReference type="Gene3D" id="2.60.120.200">
    <property type="match status" value="2"/>
</dbReference>
<dbReference type="SUPFAM" id="SSF49899">
    <property type="entry name" value="Concanavalin A-like lectins/glucanases"/>
    <property type="match status" value="2"/>
</dbReference>
<evidence type="ECO:0000256" key="2">
    <source>
        <dbReference type="ARBA" id="ARBA00023157"/>
    </source>
</evidence>
<dbReference type="SUPFAM" id="SSF49265">
    <property type="entry name" value="Fibronectin type III"/>
    <property type="match status" value="1"/>
</dbReference>
<evidence type="ECO:0000259" key="4">
    <source>
        <dbReference type="SMART" id="SM00560"/>
    </source>
</evidence>
<dbReference type="InterPro" id="IPR036116">
    <property type="entry name" value="FN3_sf"/>
</dbReference>
<keyword evidence="2" id="KW-1015">Disulfide bond</keyword>
<organism evidence="5 6">
    <name type="scientific">Limihaloglobus sulfuriphilus</name>
    <dbReference type="NCBI Taxonomy" id="1851148"/>
    <lineage>
        <taxon>Bacteria</taxon>
        <taxon>Pseudomonadati</taxon>
        <taxon>Planctomycetota</taxon>
        <taxon>Phycisphaerae</taxon>
        <taxon>Sedimentisphaerales</taxon>
        <taxon>Sedimentisphaeraceae</taxon>
        <taxon>Limihaloglobus</taxon>
    </lineage>
</organism>
<name>A0A1Q2MCV1_9BACT</name>
<feature type="domain" description="LamG-like jellyroll fold" evidence="4">
    <location>
        <begin position="456"/>
        <end position="600"/>
    </location>
</feature>
<dbReference type="Gene3D" id="2.60.40.10">
    <property type="entry name" value="Immunoglobulins"/>
    <property type="match status" value="2"/>
</dbReference>
<dbReference type="STRING" id="1851148.SMSP2_00836"/>
<keyword evidence="1 3" id="KW-0732">Signal</keyword>
<gene>
    <name evidence="5" type="ORF">SMSP2_00836</name>
</gene>
<feature type="signal peptide" evidence="3">
    <location>
        <begin position="1"/>
        <end position="22"/>
    </location>
</feature>
<dbReference type="Pfam" id="PF13385">
    <property type="entry name" value="Laminin_G_3"/>
    <property type="match status" value="2"/>
</dbReference>
<evidence type="ECO:0000256" key="1">
    <source>
        <dbReference type="ARBA" id="ARBA00022729"/>
    </source>
</evidence>